<comment type="caution">
    <text evidence="1">The sequence shown here is derived from an EMBL/GenBank/DDBJ whole genome shotgun (WGS) entry which is preliminary data.</text>
</comment>
<sequence>MRVAVGQRAITSDVATNLISRRAHQRRDELRHGLAAFELQKLVIVVEKQRGFYPMSSELHVFCCSGMGPDFRVLVRRSRTQAEQYHRLYKEPIPVTQLVRETAVVMQEPT</sequence>
<dbReference type="Proteomes" id="UP000326939">
    <property type="component" value="Chromosome 12"/>
</dbReference>
<accession>A0A5N5KPI2</accession>
<dbReference type="Pfam" id="PF00227">
    <property type="entry name" value="Proteasome"/>
    <property type="match status" value="1"/>
</dbReference>
<reference evidence="2" key="1">
    <citation type="journal article" date="2019" name="Gigascience">
        <title>De novo genome assembly of the endangered Acer yangbiense, a plant species with extremely small populations endemic to Yunnan Province, China.</title>
        <authorList>
            <person name="Yang J."/>
            <person name="Wariss H.M."/>
            <person name="Tao L."/>
            <person name="Zhang R."/>
            <person name="Yun Q."/>
            <person name="Hollingsworth P."/>
            <person name="Dao Z."/>
            <person name="Luo G."/>
            <person name="Guo H."/>
            <person name="Ma Y."/>
            <person name="Sun W."/>
        </authorList>
    </citation>
    <scope>NUCLEOTIDE SEQUENCE [LARGE SCALE GENOMIC DNA]</scope>
    <source>
        <strain evidence="2">cv. br00</strain>
    </source>
</reference>
<dbReference type="GO" id="GO:0051603">
    <property type="term" value="P:proteolysis involved in protein catabolic process"/>
    <property type="evidence" value="ECO:0007669"/>
    <property type="project" value="InterPro"/>
</dbReference>
<dbReference type="GO" id="GO:0005839">
    <property type="term" value="C:proteasome core complex"/>
    <property type="evidence" value="ECO:0007669"/>
    <property type="project" value="InterPro"/>
</dbReference>
<evidence type="ECO:0000313" key="2">
    <source>
        <dbReference type="Proteomes" id="UP000326939"/>
    </source>
</evidence>
<dbReference type="InterPro" id="IPR029055">
    <property type="entry name" value="Ntn_hydrolases_N"/>
</dbReference>
<dbReference type="InterPro" id="IPR001353">
    <property type="entry name" value="Proteasome_sua/b"/>
</dbReference>
<name>A0A5N5KPI2_9ROSI</name>
<protein>
    <recommendedName>
        <fullName evidence="3">Proteasome alpha-type subunits domain-containing protein</fullName>
    </recommendedName>
</protein>
<evidence type="ECO:0008006" key="3">
    <source>
        <dbReference type="Google" id="ProtNLM"/>
    </source>
</evidence>
<proteinExistence type="predicted"/>
<evidence type="ECO:0000313" key="1">
    <source>
        <dbReference type="EMBL" id="KAB5532315.1"/>
    </source>
</evidence>
<gene>
    <name evidence="1" type="ORF">DKX38_018985</name>
</gene>
<keyword evidence="2" id="KW-1185">Reference proteome</keyword>
<dbReference type="Gene3D" id="3.60.20.10">
    <property type="entry name" value="Glutamine Phosphoribosylpyrophosphate, subunit 1, domain 1"/>
    <property type="match status" value="1"/>
</dbReference>
<dbReference type="AlphaFoldDB" id="A0A5N5KPI2"/>
<dbReference type="SUPFAM" id="SSF56235">
    <property type="entry name" value="N-terminal nucleophile aminohydrolases (Ntn hydrolases)"/>
    <property type="match status" value="1"/>
</dbReference>
<dbReference type="EMBL" id="VDCV01000012">
    <property type="protein sequence ID" value="KAB5532315.1"/>
    <property type="molecule type" value="Genomic_DNA"/>
</dbReference>
<organism evidence="1 2">
    <name type="scientific">Salix brachista</name>
    <dbReference type="NCBI Taxonomy" id="2182728"/>
    <lineage>
        <taxon>Eukaryota</taxon>
        <taxon>Viridiplantae</taxon>
        <taxon>Streptophyta</taxon>
        <taxon>Embryophyta</taxon>
        <taxon>Tracheophyta</taxon>
        <taxon>Spermatophyta</taxon>
        <taxon>Magnoliopsida</taxon>
        <taxon>eudicotyledons</taxon>
        <taxon>Gunneridae</taxon>
        <taxon>Pentapetalae</taxon>
        <taxon>rosids</taxon>
        <taxon>fabids</taxon>
        <taxon>Malpighiales</taxon>
        <taxon>Salicaceae</taxon>
        <taxon>Saliceae</taxon>
        <taxon>Salix</taxon>
    </lineage>
</organism>